<reference evidence="1 2" key="1">
    <citation type="submission" date="2015-01" db="EMBL/GenBank/DDBJ databases">
        <title>Evolution of Trichinella species and genotypes.</title>
        <authorList>
            <person name="Korhonen P.K."/>
            <person name="Edoardo P."/>
            <person name="Giuseppe L.R."/>
            <person name="Gasser R.B."/>
        </authorList>
    </citation>
    <scope>NUCLEOTIDE SEQUENCE [LARGE SCALE GENOMIC DNA]</scope>
    <source>
        <strain evidence="1">ISS1980</strain>
    </source>
</reference>
<dbReference type="AlphaFoldDB" id="A0A0V1MR28"/>
<proteinExistence type="predicted"/>
<dbReference type="EMBL" id="JYDO01000053">
    <property type="protein sequence ID" value="KRZ74260.1"/>
    <property type="molecule type" value="Genomic_DNA"/>
</dbReference>
<evidence type="ECO:0000313" key="2">
    <source>
        <dbReference type="Proteomes" id="UP000054843"/>
    </source>
</evidence>
<keyword evidence="2" id="KW-1185">Reference proteome</keyword>
<accession>A0A0V1MR28</accession>
<name>A0A0V1MR28_9BILA</name>
<protein>
    <submittedName>
        <fullName evidence="1">Uncharacterized protein</fullName>
    </submittedName>
</protein>
<gene>
    <name evidence="1" type="ORF">T10_13286</name>
</gene>
<dbReference type="Proteomes" id="UP000054843">
    <property type="component" value="Unassembled WGS sequence"/>
</dbReference>
<organism evidence="1 2">
    <name type="scientific">Trichinella papuae</name>
    <dbReference type="NCBI Taxonomy" id="268474"/>
    <lineage>
        <taxon>Eukaryota</taxon>
        <taxon>Metazoa</taxon>
        <taxon>Ecdysozoa</taxon>
        <taxon>Nematoda</taxon>
        <taxon>Enoplea</taxon>
        <taxon>Dorylaimia</taxon>
        <taxon>Trichinellida</taxon>
        <taxon>Trichinellidae</taxon>
        <taxon>Trichinella</taxon>
    </lineage>
</organism>
<sequence>MLLISILSPSNLYSNHRQHLLIKHFFRGTVSTLQLVENAVYSRLIINKSERKELFYFQI</sequence>
<evidence type="ECO:0000313" key="1">
    <source>
        <dbReference type="EMBL" id="KRZ74260.1"/>
    </source>
</evidence>
<comment type="caution">
    <text evidence="1">The sequence shown here is derived from an EMBL/GenBank/DDBJ whole genome shotgun (WGS) entry which is preliminary data.</text>
</comment>